<dbReference type="Gene3D" id="3.40.50.720">
    <property type="entry name" value="NAD(P)-binding Rossmann-like Domain"/>
    <property type="match status" value="1"/>
</dbReference>
<evidence type="ECO:0000259" key="3">
    <source>
        <dbReference type="Pfam" id="PF01408"/>
    </source>
</evidence>
<feature type="domain" description="GFO/IDH/MocA-like oxidoreductase" evidence="4">
    <location>
        <begin position="141"/>
        <end position="289"/>
    </location>
</feature>
<dbReference type="Pfam" id="PF01408">
    <property type="entry name" value="GFO_IDH_MocA"/>
    <property type="match status" value="1"/>
</dbReference>
<dbReference type="RefSeq" id="WP_081174847.1">
    <property type="nucleotide sequence ID" value="NZ_MSPX01000004.1"/>
</dbReference>
<dbReference type="Proteomes" id="UP000192652">
    <property type="component" value="Unassembled WGS sequence"/>
</dbReference>
<proteinExistence type="predicted"/>
<dbReference type="PANTHER" id="PTHR43818:SF11">
    <property type="entry name" value="BCDNA.GH03377"/>
    <property type="match status" value="1"/>
</dbReference>
<sequence length="390" mass="42760">MTKRMNVAMIGGGFMGKAHAMAYACMPMFFWPAPAIPHRKVVVDVTDDTAETARQRYGFDEASSDWRNVVARPDIDVVDICTPNNVHAEIAIAAAQAGKHIICEKPLARTVEEARAMAEAVKKAGVIHMVAFNYRRTPAVALARKYIEEGRIGKILNFRGTYLQDWSADPDGPLSWRFQKKIAGSGTVGDIATHVVDLAHYLVGPIETVNAITTTYNKTRPLQQGGVDKLGAAEKASGDVERGEVDVDDEVISLLRFQNGAIGSLEATRNAYGRNNFITLEIHGTKGSIHFNYERRDELQVMFADDPADSRGFRTVYTGPAHPYGQGLWPIPGLGIGYSETKIVECFDFFSAIRTGKQPSPNFEDGLLTELVADALLRSGESGAWERVGR</sequence>
<keyword evidence="1" id="KW-0560">Oxidoreductase</keyword>
<dbReference type="InterPro" id="IPR000683">
    <property type="entry name" value="Gfo/Idh/MocA-like_OxRdtase_N"/>
</dbReference>
<gene>
    <name evidence="5" type="ORF">BTR14_06415</name>
</gene>
<keyword evidence="6" id="KW-1185">Reference proteome</keyword>
<evidence type="ECO:0000313" key="5">
    <source>
        <dbReference type="EMBL" id="OQP87069.1"/>
    </source>
</evidence>
<protein>
    <submittedName>
        <fullName evidence="5">Dehydrogenase</fullName>
    </submittedName>
</protein>
<dbReference type="InterPro" id="IPR050463">
    <property type="entry name" value="Gfo/Idh/MocA_oxidrdct_glycsds"/>
</dbReference>
<accession>A0ABX3PEX4</accession>
<evidence type="ECO:0000256" key="2">
    <source>
        <dbReference type="SAM" id="SignalP"/>
    </source>
</evidence>
<dbReference type="SUPFAM" id="SSF55347">
    <property type="entry name" value="Glyceraldehyde-3-phosphate dehydrogenase-like, C-terminal domain"/>
    <property type="match status" value="1"/>
</dbReference>
<dbReference type="InterPro" id="IPR055170">
    <property type="entry name" value="GFO_IDH_MocA-like_dom"/>
</dbReference>
<dbReference type="InterPro" id="IPR036291">
    <property type="entry name" value="NAD(P)-bd_dom_sf"/>
</dbReference>
<keyword evidence="2" id="KW-0732">Signal</keyword>
<dbReference type="Pfam" id="PF22725">
    <property type="entry name" value="GFO_IDH_MocA_C3"/>
    <property type="match status" value="1"/>
</dbReference>
<organism evidence="5 6">
    <name type="scientific">Xaviernesmea rhizosphaerae</name>
    <dbReference type="NCBI Taxonomy" id="1672749"/>
    <lineage>
        <taxon>Bacteria</taxon>
        <taxon>Pseudomonadati</taxon>
        <taxon>Pseudomonadota</taxon>
        <taxon>Alphaproteobacteria</taxon>
        <taxon>Hyphomicrobiales</taxon>
        <taxon>Rhizobiaceae</taxon>
        <taxon>Rhizobium/Agrobacterium group</taxon>
        <taxon>Xaviernesmea</taxon>
    </lineage>
</organism>
<feature type="signal peptide" evidence="2">
    <location>
        <begin position="1"/>
        <end position="20"/>
    </location>
</feature>
<dbReference type="SUPFAM" id="SSF51735">
    <property type="entry name" value="NAD(P)-binding Rossmann-fold domains"/>
    <property type="match status" value="1"/>
</dbReference>
<reference evidence="5 6" key="1">
    <citation type="journal article" date="2017" name="Antonie Van Leeuwenhoek">
        <title>Rhizobium rhizosphaerae sp. nov., a novel species isolated from rice rhizosphere.</title>
        <authorList>
            <person name="Zhao J.J."/>
            <person name="Zhang J."/>
            <person name="Zhang R.J."/>
            <person name="Zhang C.W."/>
            <person name="Yin H.Q."/>
            <person name="Zhang X.X."/>
        </authorList>
    </citation>
    <scope>NUCLEOTIDE SEQUENCE [LARGE SCALE GENOMIC DNA]</scope>
    <source>
        <strain evidence="5 6">RD15</strain>
    </source>
</reference>
<evidence type="ECO:0000259" key="4">
    <source>
        <dbReference type="Pfam" id="PF22725"/>
    </source>
</evidence>
<dbReference type="EMBL" id="MSPX01000004">
    <property type="protein sequence ID" value="OQP87069.1"/>
    <property type="molecule type" value="Genomic_DNA"/>
</dbReference>
<dbReference type="PANTHER" id="PTHR43818">
    <property type="entry name" value="BCDNA.GH03377"/>
    <property type="match status" value="1"/>
</dbReference>
<feature type="chain" id="PRO_5045933051" evidence="2">
    <location>
        <begin position="21"/>
        <end position="390"/>
    </location>
</feature>
<name>A0ABX3PEX4_9HYPH</name>
<evidence type="ECO:0000313" key="6">
    <source>
        <dbReference type="Proteomes" id="UP000192652"/>
    </source>
</evidence>
<comment type="caution">
    <text evidence="5">The sequence shown here is derived from an EMBL/GenBank/DDBJ whole genome shotgun (WGS) entry which is preliminary data.</text>
</comment>
<feature type="domain" description="Gfo/Idh/MocA-like oxidoreductase N-terminal" evidence="3">
    <location>
        <begin position="5"/>
        <end position="132"/>
    </location>
</feature>
<evidence type="ECO:0000256" key="1">
    <source>
        <dbReference type="ARBA" id="ARBA00023002"/>
    </source>
</evidence>
<dbReference type="Gene3D" id="3.30.360.10">
    <property type="entry name" value="Dihydrodipicolinate Reductase, domain 2"/>
    <property type="match status" value="1"/>
</dbReference>